<name>A0A2I2GMS1_9EURO</name>
<protein>
    <submittedName>
        <fullName evidence="3">NAD(P)-binding protein</fullName>
    </submittedName>
</protein>
<keyword evidence="4" id="KW-1185">Reference proteome</keyword>
<dbReference type="GO" id="GO:0048038">
    <property type="term" value="F:quinone binding"/>
    <property type="evidence" value="ECO:0007669"/>
    <property type="project" value="TreeGrafter"/>
</dbReference>
<dbReference type="Gene3D" id="3.40.50.720">
    <property type="entry name" value="NAD(P)-binding Rossmann-like Domain"/>
    <property type="match status" value="1"/>
</dbReference>
<dbReference type="PANTHER" id="PTHR42760:SF122">
    <property type="entry name" value="NAD(P)-BINDING PROTEIN"/>
    <property type="match status" value="1"/>
</dbReference>
<evidence type="ECO:0000313" key="4">
    <source>
        <dbReference type="Proteomes" id="UP000234275"/>
    </source>
</evidence>
<evidence type="ECO:0000313" key="3">
    <source>
        <dbReference type="EMBL" id="PLB54173.1"/>
    </source>
</evidence>
<dbReference type="InterPro" id="IPR002347">
    <property type="entry name" value="SDR_fam"/>
</dbReference>
<dbReference type="InterPro" id="IPR036291">
    <property type="entry name" value="NAD(P)-bd_dom_sf"/>
</dbReference>
<dbReference type="Pfam" id="PF00106">
    <property type="entry name" value="adh_short"/>
    <property type="match status" value="1"/>
</dbReference>
<accession>A0A2I2GMS1</accession>
<dbReference type="VEuPathDB" id="FungiDB:P170DRAFT_451988"/>
<gene>
    <name evidence="3" type="ORF">P170DRAFT_451988</name>
</gene>
<dbReference type="Proteomes" id="UP000234275">
    <property type="component" value="Unassembled WGS sequence"/>
</dbReference>
<reference evidence="3 4" key="1">
    <citation type="submission" date="2016-12" db="EMBL/GenBank/DDBJ databases">
        <title>The genomes of Aspergillus section Nigri reveals drivers in fungal speciation.</title>
        <authorList>
            <consortium name="DOE Joint Genome Institute"/>
            <person name="Vesth T.C."/>
            <person name="Nybo J."/>
            <person name="Theobald S."/>
            <person name="Brandl J."/>
            <person name="Frisvad J.C."/>
            <person name="Nielsen K.F."/>
            <person name="Lyhne E.K."/>
            <person name="Kogle M.E."/>
            <person name="Kuo A."/>
            <person name="Riley R."/>
            <person name="Clum A."/>
            <person name="Nolan M."/>
            <person name="Lipzen A."/>
            <person name="Salamov A."/>
            <person name="Henrissat B."/>
            <person name="Wiebenga A."/>
            <person name="De Vries R.P."/>
            <person name="Grigoriev I.V."/>
            <person name="Mortensen U.H."/>
            <person name="Andersen M.R."/>
            <person name="Baker S.E."/>
        </authorList>
    </citation>
    <scope>NUCLEOTIDE SEQUENCE [LARGE SCALE GENOMIC DNA]</scope>
    <source>
        <strain evidence="3 4">IBT 23096</strain>
    </source>
</reference>
<dbReference type="PANTHER" id="PTHR42760">
    <property type="entry name" value="SHORT-CHAIN DEHYDROGENASES/REDUCTASES FAMILY MEMBER"/>
    <property type="match status" value="1"/>
</dbReference>
<dbReference type="GO" id="GO:0006633">
    <property type="term" value="P:fatty acid biosynthetic process"/>
    <property type="evidence" value="ECO:0007669"/>
    <property type="project" value="TreeGrafter"/>
</dbReference>
<proteinExistence type="inferred from homology"/>
<dbReference type="EMBL" id="MSFO01000001">
    <property type="protein sequence ID" value="PLB54173.1"/>
    <property type="molecule type" value="Genomic_DNA"/>
</dbReference>
<comment type="caution">
    <text evidence="3">The sequence shown here is derived from an EMBL/GenBank/DDBJ whole genome shotgun (WGS) entry which is preliminary data.</text>
</comment>
<keyword evidence="2" id="KW-0521">NADP</keyword>
<evidence type="ECO:0000256" key="2">
    <source>
        <dbReference type="ARBA" id="ARBA00022857"/>
    </source>
</evidence>
<dbReference type="PRINTS" id="PR00081">
    <property type="entry name" value="GDHRDH"/>
</dbReference>
<dbReference type="RefSeq" id="XP_024709475.1">
    <property type="nucleotide sequence ID" value="XM_024851242.1"/>
</dbReference>
<sequence>MALELSARQNTTNFTKVIHRTAQPATSPSRPELNQAGRTVLVTGGGTNIGFAIIKSFITAGVSTAIIAGRRKDVLDTAAAKLRAEIQEKGASTTVLTYTLDQANPDSVRTLWAQLDSDGIVVDTLVLNAAAFSEEKPVVELGAAKVWEAYEVNVRGPLEMVHSFASQKPTNRPRAIVNVASQVINMLYESQLFIAAKRPVYGMTKNAGAMLMQQIAKDTNPEELQIVSFHPGILYSDEFQRMGLSETDLPFDSADMPGSFAVWAATEEARFLHGRFVWASWDIEEYSQGELRKRIDENVDFLRVGVVGLRGGLIDN</sequence>
<evidence type="ECO:0000256" key="1">
    <source>
        <dbReference type="ARBA" id="ARBA00006484"/>
    </source>
</evidence>
<dbReference type="AlphaFoldDB" id="A0A2I2GMS1"/>
<comment type="similarity">
    <text evidence="1">Belongs to the short-chain dehydrogenases/reductases (SDR) family.</text>
</comment>
<organism evidence="3 4">
    <name type="scientific">Aspergillus steynii IBT 23096</name>
    <dbReference type="NCBI Taxonomy" id="1392250"/>
    <lineage>
        <taxon>Eukaryota</taxon>
        <taxon>Fungi</taxon>
        <taxon>Dikarya</taxon>
        <taxon>Ascomycota</taxon>
        <taxon>Pezizomycotina</taxon>
        <taxon>Eurotiomycetes</taxon>
        <taxon>Eurotiomycetidae</taxon>
        <taxon>Eurotiales</taxon>
        <taxon>Aspergillaceae</taxon>
        <taxon>Aspergillus</taxon>
        <taxon>Aspergillus subgen. Circumdati</taxon>
    </lineage>
</organism>
<dbReference type="GeneID" id="36558941"/>
<dbReference type="GO" id="GO:0016616">
    <property type="term" value="F:oxidoreductase activity, acting on the CH-OH group of donors, NAD or NADP as acceptor"/>
    <property type="evidence" value="ECO:0007669"/>
    <property type="project" value="TreeGrafter"/>
</dbReference>
<dbReference type="OrthoDB" id="1933717at2759"/>
<dbReference type="SUPFAM" id="SSF51735">
    <property type="entry name" value="NAD(P)-binding Rossmann-fold domains"/>
    <property type="match status" value="1"/>
</dbReference>